<organism evidence="1 2">
    <name type="scientific">Trinickia fusca</name>
    <dbReference type="NCBI Taxonomy" id="2419777"/>
    <lineage>
        <taxon>Bacteria</taxon>
        <taxon>Pseudomonadati</taxon>
        <taxon>Pseudomonadota</taxon>
        <taxon>Betaproteobacteria</taxon>
        <taxon>Burkholderiales</taxon>
        <taxon>Burkholderiaceae</taxon>
        <taxon>Trinickia</taxon>
    </lineage>
</organism>
<dbReference type="InterPro" id="IPR011990">
    <property type="entry name" value="TPR-like_helical_dom_sf"/>
</dbReference>
<reference evidence="1 2" key="1">
    <citation type="submission" date="2018-10" db="EMBL/GenBank/DDBJ databases">
        <title>Paraburkholderia sp. 7MK8-2, isolated from soil.</title>
        <authorList>
            <person name="Gao Z.-H."/>
            <person name="Qiu L.-H."/>
        </authorList>
    </citation>
    <scope>NUCLEOTIDE SEQUENCE [LARGE SCALE GENOMIC DNA]</scope>
    <source>
        <strain evidence="1 2">7MK8-2</strain>
    </source>
</reference>
<gene>
    <name evidence="1" type="ORF">D7S89_16100</name>
</gene>
<sequence>MAVLARYADLCLQAGQGGSIVDWLERLASQPVDGHRWRNNLAAILFQQQRHEEALHHLRLLTAAEPGYGSGWRNLLAMLRQLDHDDEYRATVLEAFRRHPGRIEFLVAYAQLGEDDCPGSGIPLLREGWRSAKNGRHTPEEADTVAVALARAAWRLGLDHERIDVLSEAAARGAFSHRLYEWEARKRAACHAVAGHYPTLRELPQVPNWVPWELALALLSDERWQDGFATYESRLLWWGHDAGWTDEQVDRVWRGENLSGKTVLVMGEQGYGDQMQFLRFAPRLKALGAAKVVFGTNRPLARLAATVAGVDDVIAFGDSIPAFDWHVPLCSLPHRLGVAGSADFDFAAEPYIRVPDALCRAWCDRVSSQLVPHRPSGARRLRVGLCWAGKHTHVEDARRSLSFDSLRPLIDRFAGTIDWVRVQPGLSEDTQGICCADRGVRDFLDLAGLLAGLDLLITIDSAPVHVAGAMGLPVWLLNRRFGDWRWPARQSGSRWYGLVRVFHQSVADDWRDPIERIARELTHIVTRPIAS</sequence>
<comment type="caution">
    <text evidence="1">The sequence shown here is derived from an EMBL/GenBank/DDBJ whole genome shotgun (WGS) entry which is preliminary data.</text>
</comment>
<dbReference type="Proteomes" id="UP000280434">
    <property type="component" value="Unassembled WGS sequence"/>
</dbReference>
<protein>
    <submittedName>
        <fullName evidence="1">Tetratricopeptide repeat protein</fullName>
    </submittedName>
</protein>
<dbReference type="EMBL" id="RBZV01000006">
    <property type="protein sequence ID" value="RKP47020.1"/>
    <property type="molecule type" value="Genomic_DNA"/>
</dbReference>
<dbReference type="Gene3D" id="3.40.50.2000">
    <property type="entry name" value="Glycogen Phosphorylase B"/>
    <property type="match status" value="1"/>
</dbReference>
<dbReference type="OrthoDB" id="9814129at2"/>
<keyword evidence="2" id="KW-1185">Reference proteome</keyword>
<name>A0A494X990_9BURK</name>
<dbReference type="Gene3D" id="1.25.40.10">
    <property type="entry name" value="Tetratricopeptide repeat domain"/>
    <property type="match status" value="1"/>
</dbReference>
<proteinExistence type="predicted"/>
<accession>A0A494X990</accession>
<evidence type="ECO:0000313" key="1">
    <source>
        <dbReference type="EMBL" id="RKP47020.1"/>
    </source>
</evidence>
<evidence type="ECO:0000313" key="2">
    <source>
        <dbReference type="Proteomes" id="UP000280434"/>
    </source>
</evidence>
<dbReference type="AlphaFoldDB" id="A0A494X990"/>
<dbReference type="SUPFAM" id="SSF48452">
    <property type="entry name" value="TPR-like"/>
    <property type="match status" value="1"/>
</dbReference>
<dbReference type="SUPFAM" id="SSF53756">
    <property type="entry name" value="UDP-Glycosyltransferase/glycogen phosphorylase"/>
    <property type="match status" value="1"/>
</dbReference>